<dbReference type="AlphaFoldDB" id="A0A1W2FTQ9"/>
<dbReference type="OrthoDB" id="218695at2"/>
<dbReference type="EMBL" id="FWYC01000026">
    <property type="protein sequence ID" value="SMD25305.1"/>
    <property type="molecule type" value="Genomic_DNA"/>
</dbReference>
<dbReference type="Pfam" id="PF13401">
    <property type="entry name" value="AAA_22"/>
    <property type="match status" value="1"/>
</dbReference>
<keyword evidence="3" id="KW-1185">Reference proteome</keyword>
<evidence type="ECO:0000259" key="1">
    <source>
        <dbReference type="Pfam" id="PF13401"/>
    </source>
</evidence>
<dbReference type="PANTHER" id="PTHR34301:SF8">
    <property type="entry name" value="ATPASE DOMAIN-CONTAINING PROTEIN"/>
    <property type="match status" value="1"/>
</dbReference>
<gene>
    <name evidence="2" type="ORF">SAMN05660733_08102</name>
</gene>
<proteinExistence type="predicted"/>
<organism evidence="2 3">
    <name type="scientific">Lentzea albidocapillata</name>
    <dbReference type="NCBI Taxonomy" id="40571"/>
    <lineage>
        <taxon>Bacteria</taxon>
        <taxon>Bacillati</taxon>
        <taxon>Actinomycetota</taxon>
        <taxon>Actinomycetes</taxon>
        <taxon>Pseudonocardiales</taxon>
        <taxon>Pseudonocardiaceae</taxon>
        <taxon>Lentzea</taxon>
    </lineage>
</organism>
<dbReference type="Proteomes" id="UP000192840">
    <property type="component" value="Unassembled WGS sequence"/>
</dbReference>
<dbReference type="PANTHER" id="PTHR34301">
    <property type="entry name" value="DNA-BINDING PROTEIN-RELATED"/>
    <property type="match status" value="1"/>
</dbReference>
<accession>A0A1W2FTQ9</accession>
<dbReference type="SUPFAM" id="SSF52540">
    <property type="entry name" value="P-loop containing nucleoside triphosphate hydrolases"/>
    <property type="match status" value="1"/>
</dbReference>
<name>A0A1W2FTQ9_9PSEU</name>
<dbReference type="GO" id="GO:0016887">
    <property type="term" value="F:ATP hydrolysis activity"/>
    <property type="evidence" value="ECO:0007669"/>
    <property type="project" value="InterPro"/>
</dbReference>
<sequence length="740" mass="83008">MATLDPSEFRNPFDYANPVRTDEYFAGRGHELFTIDYTLEQASTSSPVKYLALYGQRAAGKTSLLNMTEKLAVERGYLVVRVSLVPTSAEPAHFFSTVYEELIAEIAKSTDFASSDGKRINPRRVRRIVEGGPVDDEFPLEFPENLAHAVRGGQLSEMALRNDMSLISEISGRPIVLLIDEAQIIADRPDVLSLLRTLSMRLNGYVLVLAGTPELVTRINEVFDFLLRQFEFIKVERFVENADVIECMARPLKALNLAPSRCFTHSIEAVASDLIPLTDGNPYEIQLFCHIMFTRWQTGATDGMDLTAEAIDGVRATLDVGNQHADRKLVSSTRGMSDEELLALNVWASSLEQSTVDEIRFASQVSGLITLTIDQLNHYLDQFIRDGLVEIVNNKVRLIGDAAEQIYVRLSTVQRLGSRAPVLLRRINFKILLAGELVDLLRDQILMGIRWLLRTCCPSMLQEKLDSGIRDLTELPSERDANYTVEYLHEAILECGVPNSLQLTTVECSYGETRAIQWICRRSSDDFDVEKHPEYIAAKRRITSLGGTLNAIVTTIPVKPIGEIMTWLVKNFNEPKARLHMAHRHSSAAVNSYSSGDLEDAFRHLHSAFQLSPDWQVANNLAYMNLSTRNYQVAQDWAQRAIQLSETTKERALSRYNGGVAAALLHDMIESKELLANAAHDLDNRSPLEDDDWDTPFLIVLSFNGKEVDAEEVRDADLTESVARAFEIADLAARLDRLDS</sequence>
<feature type="domain" description="ORC1/DEAH AAA+ ATPase" evidence="1">
    <location>
        <begin position="51"/>
        <end position="218"/>
    </location>
</feature>
<dbReference type="InterPro" id="IPR011990">
    <property type="entry name" value="TPR-like_helical_dom_sf"/>
</dbReference>
<dbReference type="InterPro" id="IPR049945">
    <property type="entry name" value="AAA_22"/>
</dbReference>
<protein>
    <submittedName>
        <fullName evidence="2">AAA ATPase domain-containing protein</fullName>
    </submittedName>
</protein>
<dbReference type="Gene3D" id="3.40.50.300">
    <property type="entry name" value="P-loop containing nucleotide triphosphate hydrolases"/>
    <property type="match status" value="1"/>
</dbReference>
<dbReference type="SUPFAM" id="SSF48452">
    <property type="entry name" value="TPR-like"/>
    <property type="match status" value="1"/>
</dbReference>
<evidence type="ECO:0000313" key="2">
    <source>
        <dbReference type="EMBL" id="SMD25305.1"/>
    </source>
</evidence>
<dbReference type="STRING" id="40571.SAMN05660733_08102"/>
<dbReference type="RefSeq" id="WP_159460538.1">
    <property type="nucleotide sequence ID" value="NZ_FWYC01000026.1"/>
</dbReference>
<evidence type="ECO:0000313" key="3">
    <source>
        <dbReference type="Proteomes" id="UP000192840"/>
    </source>
</evidence>
<dbReference type="Gene3D" id="1.25.40.10">
    <property type="entry name" value="Tetratricopeptide repeat domain"/>
    <property type="match status" value="1"/>
</dbReference>
<dbReference type="InterPro" id="IPR027417">
    <property type="entry name" value="P-loop_NTPase"/>
</dbReference>
<reference evidence="3" key="1">
    <citation type="submission" date="2017-04" db="EMBL/GenBank/DDBJ databases">
        <authorList>
            <person name="Varghese N."/>
            <person name="Submissions S."/>
        </authorList>
    </citation>
    <scope>NUCLEOTIDE SEQUENCE [LARGE SCALE GENOMIC DNA]</scope>
    <source>
        <strain evidence="3">DSM 44073</strain>
    </source>
</reference>